<dbReference type="PANTHER" id="PTHR42929:SF1">
    <property type="entry name" value="INNER MEMBRANE ABC TRANSPORTER PERMEASE PROTEIN YDCU-RELATED"/>
    <property type="match status" value="1"/>
</dbReference>
<evidence type="ECO:0000256" key="7">
    <source>
        <dbReference type="ARBA" id="ARBA00023136"/>
    </source>
</evidence>
<dbReference type="PROSITE" id="PS50928">
    <property type="entry name" value="ABC_TM1"/>
    <property type="match status" value="1"/>
</dbReference>
<evidence type="ECO:0000313" key="11">
    <source>
        <dbReference type="Proteomes" id="UP000230821"/>
    </source>
</evidence>
<evidence type="ECO:0000256" key="2">
    <source>
        <dbReference type="ARBA" id="ARBA00007069"/>
    </source>
</evidence>
<keyword evidence="6 8" id="KW-1133">Transmembrane helix</keyword>
<keyword evidence="3 8" id="KW-0813">Transport</keyword>
<evidence type="ECO:0000256" key="6">
    <source>
        <dbReference type="ARBA" id="ARBA00022989"/>
    </source>
</evidence>
<dbReference type="GO" id="GO:0055085">
    <property type="term" value="P:transmembrane transport"/>
    <property type="evidence" value="ECO:0007669"/>
    <property type="project" value="InterPro"/>
</dbReference>
<protein>
    <submittedName>
        <fullName evidence="10">Spermidine/putrescine ABC transporter permease</fullName>
    </submittedName>
</protein>
<comment type="similarity">
    <text evidence="2">Belongs to the binding-protein-dependent transport system permease family. CysTW subfamily.</text>
</comment>
<name>A0A2G6KBG3_9BACT</name>
<evidence type="ECO:0000256" key="3">
    <source>
        <dbReference type="ARBA" id="ARBA00022448"/>
    </source>
</evidence>
<dbReference type="EMBL" id="PDSK01000104">
    <property type="protein sequence ID" value="PIE33014.1"/>
    <property type="molecule type" value="Genomic_DNA"/>
</dbReference>
<comment type="caution">
    <text evidence="10">The sequence shown here is derived from an EMBL/GenBank/DDBJ whole genome shotgun (WGS) entry which is preliminary data.</text>
</comment>
<gene>
    <name evidence="10" type="ORF">CSA56_13240</name>
</gene>
<proteinExistence type="inferred from homology"/>
<evidence type="ECO:0000256" key="8">
    <source>
        <dbReference type="RuleBase" id="RU363032"/>
    </source>
</evidence>
<accession>A0A2G6KBG3</accession>
<keyword evidence="4" id="KW-1003">Cell membrane</keyword>
<feature type="transmembrane region" description="Helical" evidence="8">
    <location>
        <begin position="193"/>
        <end position="215"/>
    </location>
</feature>
<evidence type="ECO:0000256" key="1">
    <source>
        <dbReference type="ARBA" id="ARBA00004651"/>
    </source>
</evidence>
<feature type="transmembrane region" description="Helical" evidence="8">
    <location>
        <begin position="251"/>
        <end position="271"/>
    </location>
</feature>
<evidence type="ECO:0000259" key="9">
    <source>
        <dbReference type="PROSITE" id="PS50928"/>
    </source>
</evidence>
<dbReference type="CDD" id="cd06261">
    <property type="entry name" value="TM_PBP2"/>
    <property type="match status" value="1"/>
</dbReference>
<feature type="domain" description="ABC transmembrane type-1" evidence="9">
    <location>
        <begin position="64"/>
        <end position="270"/>
    </location>
</feature>
<dbReference type="Gene3D" id="1.10.3720.10">
    <property type="entry name" value="MetI-like"/>
    <property type="match status" value="1"/>
</dbReference>
<dbReference type="InterPro" id="IPR000515">
    <property type="entry name" value="MetI-like"/>
</dbReference>
<dbReference type="InterPro" id="IPR035906">
    <property type="entry name" value="MetI-like_sf"/>
</dbReference>
<organism evidence="10 11">
    <name type="scientific">candidate division KSB3 bacterium</name>
    <dbReference type="NCBI Taxonomy" id="2044937"/>
    <lineage>
        <taxon>Bacteria</taxon>
        <taxon>candidate division KSB3</taxon>
    </lineage>
</organism>
<evidence type="ECO:0000256" key="5">
    <source>
        <dbReference type="ARBA" id="ARBA00022692"/>
    </source>
</evidence>
<dbReference type="AlphaFoldDB" id="A0A2G6KBG3"/>
<dbReference type="PANTHER" id="PTHR42929">
    <property type="entry name" value="INNER MEMBRANE ABC TRANSPORTER PERMEASE PROTEIN YDCU-RELATED-RELATED"/>
    <property type="match status" value="1"/>
</dbReference>
<feature type="transmembrane region" description="Helical" evidence="8">
    <location>
        <begin position="68"/>
        <end position="92"/>
    </location>
</feature>
<sequence>MKKLFGLWGLLFPAGFWLLVFFLLPLGIILMYSFIERGVYGGVEWVFTWENYTRAFDPLYVNTLWRSLGIALFTTVFCLVCGYPLAYFIAFAPAKWKNLLLVLLIIPFWTNFLIRTYAWIVILQDQGLLNSMLLRFGIIREPLDILYNLKAVMLGLVYGYLPFMVLPIYASLEKLQISHLEASMDLGANRLKTFMNITIPLTAPGIAAGVVLVFVPTIGEFVIPDILGGAKSILIGNIITNQFLTARDWPFGAAITFILVIFVLIGLGIFFRFSKNGELIG</sequence>
<reference evidence="10 11" key="1">
    <citation type="submission" date="2017-10" db="EMBL/GenBank/DDBJ databases">
        <title>Novel microbial diversity and functional potential in the marine mammal oral microbiome.</title>
        <authorList>
            <person name="Dudek N.K."/>
            <person name="Sun C.L."/>
            <person name="Burstein D."/>
            <person name="Kantor R.S."/>
            <person name="Aliaga Goltsman D.S."/>
            <person name="Bik E.M."/>
            <person name="Thomas B.C."/>
            <person name="Banfield J.F."/>
            <person name="Relman D.A."/>
        </authorList>
    </citation>
    <scope>NUCLEOTIDE SEQUENCE [LARGE SCALE GENOMIC DNA]</scope>
    <source>
        <strain evidence="10">DOLJORAL78_47_16</strain>
    </source>
</reference>
<evidence type="ECO:0000256" key="4">
    <source>
        <dbReference type="ARBA" id="ARBA00022475"/>
    </source>
</evidence>
<keyword evidence="7 8" id="KW-0472">Membrane</keyword>
<keyword evidence="5 8" id="KW-0812">Transmembrane</keyword>
<evidence type="ECO:0000313" key="10">
    <source>
        <dbReference type="EMBL" id="PIE33014.1"/>
    </source>
</evidence>
<dbReference type="SUPFAM" id="SSF161098">
    <property type="entry name" value="MetI-like"/>
    <property type="match status" value="1"/>
</dbReference>
<dbReference type="Proteomes" id="UP000230821">
    <property type="component" value="Unassembled WGS sequence"/>
</dbReference>
<feature type="transmembrane region" description="Helical" evidence="8">
    <location>
        <begin position="7"/>
        <end position="35"/>
    </location>
</feature>
<feature type="transmembrane region" description="Helical" evidence="8">
    <location>
        <begin position="99"/>
        <end position="122"/>
    </location>
</feature>
<dbReference type="Pfam" id="PF00528">
    <property type="entry name" value="BPD_transp_1"/>
    <property type="match status" value="1"/>
</dbReference>
<dbReference type="GO" id="GO:0005886">
    <property type="term" value="C:plasma membrane"/>
    <property type="evidence" value="ECO:0007669"/>
    <property type="project" value="UniProtKB-SubCell"/>
</dbReference>
<feature type="transmembrane region" description="Helical" evidence="8">
    <location>
        <begin position="151"/>
        <end position="172"/>
    </location>
</feature>
<comment type="subcellular location">
    <subcellularLocation>
        <location evidence="1 8">Cell membrane</location>
        <topology evidence="1 8">Multi-pass membrane protein</topology>
    </subcellularLocation>
</comment>